<evidence type="ECO:0000256" key="2">
    <source>
        <dbReference type="ARBA" id="ARBA00022729"/>
    </source>
</evidence>
<reference evidence="4" key="1">
    <citation type="submission" date="2022-03" db="EMBL/GenBank/DDBJ databases">
        <authorList>
            <person name="Martin C."/>
        </authorList>
    </citation>
    <scope>NUCLEOTIDE SEQUENCE</scope>
</reference>
<keyword evidence="3" id="KW-1015">Disulfide bond</keyword>
<accession>A0A8J1T6C9</accession>
<comment type="caution">
    <text evidence="4">The sequence shown here is derived from an EMBL/GenBank/DDBJ whole genome shotgun (WGS) entry which is preliminary data.</text>
</comment>
<dbReference type="Pfam" id="PF03024">
    <property type="entry name" value="Folate_rec"/>
    <property type="match status" value="1"/>
</dbReference>
<dbReference type="InterPro" id="IPR004269">
    <property type="entry name" value="Folate_rcpt"/>
</dbReference>
<dbReference type="PANTHER" id="PTHR10517:SF14">
    <property type="entry name" value="FOLATE RECEPTOR 1-RELATED"/>
    <property type="match status" value="1"/>
</dbReference>
<comment type="similarity">
    <text evidence="1">Belongs to the folate receptor family.</text>
</comment>
<dbReference type="GO" id="GO:0038023">
    <property type="term" value="F:signaling receptor activity"/>
    <property type="evidence" value="ECO:0007669"/>
    <property type="project" value="TreeGrafter"/>
</dbReference>
<keyword evidence="5" id="KW-1185">Reference proteome</keyword>
<dbReference type="GO" id="GO:0009897">
    <property type="term" value="C:external side of plasma membrane"/>
    <property type="evidence" value="ECO:0007669"/>
    <property type="project" value="TreeGrafter"/>
</dbReference>
<dbReference type="Proteomes" id="UP000749559">
    <property type="component" value="Unassembled WGS sequence"/>
</dbReference>
<proteinExistence type="inferred from homology"/>
<keyword evidence="2" id="KW-0732">Signal</keyword>
<dbReference type="AlphaFoldDB" id="A0A8J1T6C9"/>
<dbReference type="OrthoDB" id="567542at2759"/>
<sequence>MNFFGLLSFLLLTGECLVRCSHEEHLEKCLMLWPEISKEQPSPEPGLECPVFQEKSCCYKGATEPMLSDQQVQGITYYNHCPQKTELSAQCHQEFFDELCFFMCSPDTGPWITFATHEEPVRDRFIDVPICPEVCEKWWQACKQEYTCTDNWYLGFNMSTGRNHCHNIDDCKPYTEIFKTAKNFCESIWDFSFKVVDEGEPCMNFVYDLTKDDNNRRVAEMKAKELSELDKIKNVEL</sequence>
<evidence type="ECO:0000256" key="1">
    <source>
        <dbReference type="ARBA" id="ARBA00007932"/>
    </source>
</evidence>
<dbReference type="InterPro" id="IPR018143">
    <property type="entry name" value="Folate_rcpt-like"/>
</dbReference>
<evidence type="ECO:0000313" key="5">
    <source>
        <dbReference type="Proteomes" id="UP000749559"/>
    </source>
</evidence>
<organism evidence="4 5">
    <name type="scientific">Owenia fusiformis</name>
    <name type="common">Polychaete worm</name>
    <dbReference type="NCBI Taxonomy" id="6347"/>
    <lineage>
        <taxon>Eukaryota</taxon>
        <taxon>Metazoa</taxon>
        <taxon>Spiralia</taxon>
        <taxon>Lophotrochozoa</taxon>
        <taxon>Annelida</taxon>
        <taxon>Polychaeta</taxon>
        <taxon>Sedentaria</taxon>
        <taxon>Canalipalpata</taxon>
        <taxon>Sabellida</taxon>
        <taxon>Oweniida</taxon>
        <taxon>Oweniidae</taxon>
        <taxon>Owenia</taxon>
    </lineage>
</organism>
<dbReference type="EMBL" id="CAIIXF020000005">
    <property type="protein sequence ID" value="CAH1784109.1"/>
    <property type="molecule type" value="Genomic_DNA"/>
</dbReference>
<name>A0A8J1T6C9_OWEFU</name>
<protein>
    <submittedName>
        <fullName evidence="4">Uncharacterized protein</fullName>
    </submittedName>
</protein>
<dbReference type="PANTHER" id="PTHR10517">
    <property type="entry name" value="FOLATE RECEPTOR"/>
    <property type="match status" value="1"/>
</dbReference>
<gene>
    <name evidence="4" type="ORF">OFUS_LOCUS10359</name>
</gene>
<evidence type="ECO:0000256" key="3">
    <source>
        <dbReference type="ARBA" id="ARBA00023157"/>
    </source>
</evidence>
<evidence type="ECO:0000313" key="4">
    <source>
        <dbReference type="EMBL" id="CAH1784109.1"/>
    </source>
</evidence>